<proteinExistence type="predicted"/>
<organism evidence="2 3">
    <name type="scientific">Burkholderia singularis</name>
    <dbReference type="NCBI Taxonomy" id="1503053"/>
    <lineage>
        <taxon>Bacteria</taxon>
        <taxon>Pseudomonadati</taxon>
        <taxon>Pseudomonadota</taxon>
        <taxon>Betaproteobacteria</taxon>
        <taxon>Burkholderiales</taxon>
        <taxon>Burkholderiaceae</taxon>
        <taxon>Burkholderia</taxon>
        <taxon>pseudomallei group</taxon>
    </lineage>
</organism>
<feature type="region of interest" description="Disordered" evidence="1">
    <location>
        <begin position="1"/>
        <end position="48"/>
    </location>
</feature>
<gene>
    <name evidence="2" type="ORF">BSIN_5162</name>
</gene>
<sequence length="48" mass="5397">MDERAGHAARRSRACGVERRHGRATPIMTNNDGRRKARAARDGRKPLN</sequence>
<dbReference type="EMBL" id="FXAN01000105">
    <property type="protein sequence ID" value="SMG02513.1"/>
    <property type="molecule type" value="Genomic_DNA"/>
</dbReference>
<protein>
    <submittedName>
        <fullName evidence="2">Uncharacterized protein</fullName>
    </submittedName>
</protein>
<evidence type="ECO:0000256" key="1">
    <source>
        <dbReference type="SAM" id="MobiDB-lite"/>
    </source>
</evidence>
<evidence type="ECO:0000313" key="2">
    <source>
        <dbReference type="EMBL" id="SMG02513.1"/>
    </source>
</evidence>
<accession>A0A238HBX0</accession>
<reference evidence="2 3" key="1">
    <citation type="submission" date="2017-04" db="EMBL/GenBank/DDBJ databases">
        <authorList>
            <person name="Afonso C.L."/>
            <person name="Miller P.J."/>
            <person name="Scott M.A."/>
            <person name="Spackman E."/>
            <person name="Goraichik I."/>
            <person name="Dimitrov K.M."/>
            <person name="Suarez D.L."/>
            <person name="Swayne D.E."/>
        </authorList>
    </citation>
    <scope>NUCLEOTIDE SEQUENCE [LARGE SCALE GENOMIC DNA]</scope>
    <source>
        <strain evidence="2">LMG 28154</strain>
    </source>
</reference>
<evidence type="ECO:0000313" key="3">
    <source>
        <dbReference type="Proteomes" id="UP000198460"/>
    </source>
</evidence>
<name>A0A238HBX0_9BURK</name>
<feature type="compositionally biased region" description="Basic and acidic residues" evidence="1">
    <location>
        <begin position="39"/>
        <end position="48"/>
    </location>
</feature>
<dbReference type="AlphaFoldDB" id="A0A238HBX0"/>
<dbReference type="Proteomes" id="UP000198460">
    <property type="component" value="Unassembled WGS sequence"/>
</dbReference>